<evidence type="ECO:0000256" key="2">
    <source>
        <dbReference type="ARBA" id="ARBA00022801"/>
    </source>
</evidence>
<dbReference type="GO" id="GO:0016787">
    <property type="term" value="F:hydrolase activity"/>
    <property type="evidence" value="ECO:0007669"/>
    <property type="project" value="UniProtKB-KW"/>
</dbReference>
<dbReference type="PANTHER" id="PTHR43695:SF1">
    <property type="entry name" value="RHAMNOGALACTURONAN ACETYLESTERASE"/>
    <property type="match status" value="1"/>
</dbReference>
<name>A0A3A9K7B6_9BACI</name>
<evidence type="ECO:0000259" key="5">
    <source>
        <dbReference type="Pfam" id="PF21254"/>
    </source>
</evidence>
<organism evidence="6 7">
    <name type="scientific">Salipaludibacillus neizhouensis</name>
    <dbReference type="NCBI Taxonomy" id="885475"/>
    <lineage>
        <taxon>Bacteria</taxon>
        <taxon>Bacillati</taxon>
        <taxon>Bacillota</taxon>
        <taxon>Bacilli</taxon>
        <taxon>Bacillales</taxon>
        <taxon>Bacillaceae</taxon>
    </lineage>
</organism>
<evidence type="ECO:0000313" key="7">
    <source>
        <dbReference type="Proteomes" id="UP000281498"/>
    </source>
</evidence>
<feature type="signal peptide" evidence="3">
    <location>
        <begin position="1"/>
        <end position="21"/>
    </location>
</feature>
<feature type="chain" id="PRO_5039164485" evidence="3">
    <location>
        <begin position="22"/>
        <end position="411"/>
    </location>
</feature>
<dbReference type="AlphaFoldDB" id="A0A3A9K7B6"/>
<dbReference type="Pfam" id="PF13472">
    <property type="entry name" value="Lipase_GDSL_2"/>
    <property type="match status" value="1"/>
</dbReference>
<dbReference type="EMBL" id="PDOE01000003">
    <property type="protein sequence ID" value="RKL67368.1"/>
    <property type="molecule type" value="Genomic_DNA"/>
</dbReference>
<dbReference type="InterPro" id="IPR036514">
    <property type="entry name" value="SGNH_hydro_sf"/>
</dbReference>
<sequence>MTRRKRLIKTGLAIALASVTAASVLTISATRVNSLEVPLQKRYDFGPSDSSVVADYLKVTEESIYSKETGYGFSDIANVMAIYQEEAHGIERDFISYSNTAFLVDLPNGDYTVSVVSGDIHEPTEFGIRAESIQKVENTSLHAGQITESDFEIAVIDGQLSIELTGDQPKINAIVITKLPNRQAAKHPTVYVASDSTAQTYKRDLKPQAGWGQMLPSYFNKKLTIANHAIGGRSSRTFYTEGRLDNILRELKPRDFVLIQFGHNDATSFVPERYTPVADFKEYMKTYVTGVRQRAGIPILITPVGRRDFDPETEKFNTSFLEYKQAMEEISKDLDVLLVDLNTSSREYYDELGPEGTRSVFLHVDEGTYSAFPEGKTDDTHFQEYGADQIAKMLSEGLVKLDTTLAEYYKS</sequence>
<dbReference type="InterPro" id="IPR008979">
    <property type="entry name" value="Galactose-bd-like_sf"/>
</dbReference>
<evidence type="ECO:0000256" key="1">
    <source>
        <dbReference type="ARBA" id="ARBA00008668"/>
    </source>
</evidence>
<dbReference type="Gene3D" id="3.40.50.1110">
    <property type="entry name" value="SGNH hydrolase"/>
    <property type="match status" value="1"/>
</dbReference>
<keyword evidence="3" id="KW-0732">Signal</keyword>
<dbReference type="Gene3D" id="2.60.120.430">
    <property type="entry name" value="Galactose-binding lectin"/>
    <property type="match status" value="1"/>
</dbReference>
<dbReference type="SUPFAM" id="SSF49785">
    <property type="entry name" value="Galactose-binding domain-like"/>
    <property type="match status" value="1"/>
</dbReference>
<reference evidence="6 7" key="1">
    <citation type="submission" date="2017-10" db="EMBL/GenBank/DDBJ databases">
        <title>Bacillus sp. nov., a halophilic bacterium isolated from a Keqin Lake.</title>
        <authorList>
            <person name="Wang H."/>
        </authorList>
    </citation>
    <scope>NUCLEOTIDE SEQUENCE [LARGE SCALE GENOMIC DNA]</scope>
    <source>
        <strain evidence="6 7">KCTC 13187</strain>
    </source>
</reference>
<dbReference type="SUPFAM" id="SSF52266">
    <property type="entry name" value="SGNH hydrolase"/>
    <property type="match status" value="1"/>
</dbReference>
<feature type="domain" description="SGNH hydrolase-type esterase" evidence="4">
    <location>
        <begin position="195"/>
        <end position="354"/>
    </location>
</feature>
<keyword evidence="7" id="KW-1185">Reference proteome</keyword>
<dbReference type="RefSeq" id="WP_110935468.1">
    <property type="nucleotide sequence ID" value="NZ_KZ614146.1"/>
</dbReference>
<comment type="caution">
    <text evidence="6">The sequence shown here is derived from an EMBL/GenBank/DDBJ whole genome shotgun (WGS) entry which is preliminary data.</text>
</comment>
<dbReference type="InterPro" id="IPR013830">
    <property type="entry name" value="SGNH_hydro"/>
</dbReference>
<dbReference type="InterPro" id="IPR037459">
    <property type="entry name" value="RhgT-like"/>
</dbReference>
<dbReference type="OrthoDB" id="9802318at2"/>
<accession>A0A3A9K7B6</accession>
<dbReference type="Pfam" id="PF21254">
    <property type="entry name" value="AGA-YXIM_GBD"/>
    <property type="match status" value="1"/>
</dbReference>
<dbReference type="PANTHER" id="PTHR43695">
    <property type="entry name" value="PUTATIVE (AFU_ORTHOLOGUE AFUA_2G17250)-RELATED"/>
    <property type="match status" value="1"/>
</dbReference>
<protein>
    <submittedName>
        <fullName evidence="6">Lysophospholipase</fullName>
    </submittedName>
</protein>
<gene>
    <name evidence="6" type="ORF">CR203_08345</name>
</gene>
<keyword evidence="2" id="KW-0378">Hydrolase</keyword>
<evidence type="ECO:0000313" key="6">
    <source>
        <dbReference type="EMBL" id="RKL67368.1"/>
    </source>
</evidence>
<evidence type="ECO:0000256" key="3">
    <source>
        <dbReference type="SAM" id="SignalP"/>
    </source>
</evidence>
<evidence type="ECO:0000259" key="4">
    <source>
        <dbReference type="Pfam" id="PF13472"/>
    </source>
</evidence>
<dbReference type="CDD" id="cd01821">
    <property type="entry name" value="Rhamnogalacturan_acetylesterase_like"/>
    <property type="match status" value="1"/>
</dbReference>
<dbReference type="Proteomes" id="UP000281498">
    <property type="component" value="Unassembled WGS sequence"/>
</dbReference>
<dbReference type="InterPro" id="IPR049033">
    <property type="entry name" value="AGA-YXIM_GBD"/>
</dbReference>
<proteinExistence type="inferred from homology"/>
<comment type="similarity">
    <text evidence="1">Belongs to the 'GDSL' lipolytic enzyme family.</text>
</comment>
<feature type="domain" description="Beta-agarase/YXIM esterase-like galactose-binding" evidence="5">
    <location>
        <begin position="42"/>
        <end position="165"/>
    </location>
</feature>